<dbReference type="PANTHER" id="PTHR31025:SF9">
    <property type="entry name" value="SI:DKEY-286J15.1"/>
    <property type="match status" value="1"/>
</dbReference>
<feature type="compositionally biased region" description="Low complexity" evidence="1">
    <location>
        <begin position="462"/>
        <end position="482"/>
    </location>
</feature>
<dbReference type="EMBL" id="CAJVCH010410690">
    <property type="protein sequence ID" value="CAG7818065.1"/>
    <property type="molecule type" value="Genomic_DNA"/>
</dbReference>
<keyword evidence="3" id="KW-1185">Reference proteome</keyword>
<dbReference type="PANTHER" id="PTHR31025">
    <property type="entry name" value="SI:CH211-196P9.1-RELATED"/>
    <property type="match status" value="1"/>
</dbReference>
<feature type="region of interest" description="Disordered" evidence="1">
    <location>
        <begin position="457"/>
        <end position="499"/>
    </location>
</feature>
<dbReference type="Proteomes" id="UP000708208">
    <property type="component" value="Unassembled WGS sequence"/>
</dbReference>
<reference evidence="2" key="1">
    <citation type="submission" date="2021-06" db="EMBL/GenBank/DDBJ databases">
        <authorList>
            <person name="Hodson N. C."/>
            <person name="Mongue J. A."/>
            <person name="Jaron S. K."/>
        </authorList>
    </citation>
    <scope>NUCLEOTIDE SEQUENCE</scope>
</reference>
<evidence type="ECO:0000256" key="1">
    <source>
        <dbReference type="SAM" id="MobiDB-lite"/>
    </source>
</evidence>
<accession>A0A8J2PKB6</accession>
<evidence type="ECO:0000313" key="3">
    <source>
        <dbReference type="Proteomes" id="UP000708208"/>
    </source>
</evidence>
<organism evidence="2 3">
    <name type="scientific">Allacma fusca</name>
    <dbReference type="NCBI Taxonomy" id="39272"/>
    <lineage>
        <taxon>Eukaryota</taxon>
        <taxon>Metazoa</taxon>
        <taxon>Ecdysozoa</taxon>
        <taxon>Arthropoda</taxon>
        <taxon>Hexapoda</taxon>
        <taxon>Collembola</taxon>
        <taxon>Symphypleona</taxon>
        <taxon>Sminthuridae</taxon>
        <taxon>Allacma</taxon>
    </lineage>
</organism>
<evidence type="ECO:0000313" key="2">
    <source>
        <dbReference type="EMBL" id="CAG7818065.1"/>
    </source>
</evidence>
<protein>
    <submittedName>
        <fullName evidence="2">Uncharacterized protein</fullName>
    </submittedName>
</protein>
<proteinExistence type="predicted"/>
<gene>
    <name evidence="2" type="ORF">AFUS01_LOCUS28598</name>
</gene>
<dbReference type="OrthoDB" id="7764023at2759"/>
<name>A0A8J2PKB6_9HEXA</name>
<dbReference type="AlphaFoldDB" id="A0A8J2PKB6"/>
<comment type="caution">
    <text evidence="2">The sequence shown here is derived from an EMBL/GenBank/DDBJ whole genome shotgun (WGS) entry which is preliminary data.</text>
</comment>
<sequence>MWKICSMLDTNENAQPLIIDYEGNALSVFIPNVKPVEDSATSTNSVSNVEQVVKRNRKRKRFFDDDDELINVKKILLRHDKDMGVTFGSDIIKTSDSLKPLQPKLRRHLIKILCQELVRKSHSVMPSTDQRDQLAMCIVSQLYPTFTGKQYKDLKESFYSPSTTILDKVTGKKRSISPTGHIQYHFKNFWSFIRQTNGSAKLTQNADPIVEENFENVELKSDVMDMKNWLLNHVAPPQKVCDYMLKTFTLRRMEILKCKSKNDYGAFLLEWPRLVDTPGTLEHDFSQSYPLVADNLSSRWETVSAKIVEYFGSMKKTLLPFGIRQYSETSQSMIAFFMLAVLLRSKVKKITQADSVKTFIRVIPVLEDIDLIASNLPETTTLIKEGNEWSHYTNGIVPSWYILRETMRNSVLLFSLLAVTLAVTIHAAPPSRSPNPQVNLLRQGLIEKLCKKDLANGVSGAPSTSSTTTSTSSTTVKPTTKSRGAYRRSRQAAEGPSCSKYNNYTFAQLIEENKKLLRPVANRPN</sequence>